<dbReference type="PANTHER" id="PTHR11699">
    <property type="entry name" value="ALDEHYDE DEHYDROGENASE-RELATED"/>
    <property type="match status" value="1"/>
</dbReference>
<evidence type="ECO:0000259" key="6">
    <source>
        <dbReference type="Pfam" id="PF00171"/>
    </source>
</evidence>
<name>A9CQI9_9ASCO</name>
<proteinExistence type="evidence at transcript level"/>
<dbReference type="GO" id="GO:0019413">
    <property type="term" value="P:acetate biosynthetic process"/>
    <property type="evidence" value="ECO:0007669"/>
    <property type="project" value="UniProtKB-ARBA"/>
</dbReference>
<evidence type="ECO:0000313" key="7">
    <source>
        <dbReference type="EMBL" id="BAF94328.1"/>
    </source>
</evidence>
<dbReference type="AlphaFoldDB" id="A9CQI9"/>
<keyword evidence="3" id="KW-0520">NAD</keyword>
<dbReference type="InterPro" id="IPR029510">
    <property type="entry name" value="Ald_DH_CS_GLU"/>
</dbReference>
<sequence length="519" mass="55715">MFRSAVAFTTLSQVANGGYRLYSSLPLSVTVYLPNGISYEQPTGLFIDNEFVYPKEKKTFHVASPSTEEEITHVYEALDADVDSAVEAATRAFNSDWSSGDPQVRAKALIRLADLVEEHAEILACIEALDNGKSLMCSRGDVALSAAYFRSCAGWADKITGSLIETGSSHLNYVRREPIGVCGQIIPWNFPLLMAAWKLGPVLSTGCTTVLKTAESTPLSALYLANLIKEAGVPKGVVNIVSGFGKTTGNAIAHHPKIKKVAFTGSTATGRAIMKSAAESNLKKVTLELGGKSPNIVFNDADIPNTIKNLVLGIFYNTGEVCCAGSRVYIQSGIYDEVVAAFKKAAEDIKIGNPFDEEVYMGAQASTMQLDKILKYIEIGKSEGATVVTGGARLGDKGYFVKPTIFADVKEDFKIVKEEIFGPVVTLTKFETAEEVIKLANDSDYGLAAGVHTKDVNKAIGVANRINSGTIWVNTYNDFNPMVPFGGYGQSGIGREMGAEALDNNTQVKAVRVGLQPLN</sequence>
<feature type="active site" evidence="4">
    <location>
        <position position="288"/>
    </location>
</feature>
<dbReference type="FunFam" id="3.40.309.10:FF:000001">
    <property type="entry name" value="Mitochondrial aldehyde dehydrogenase 2"/>
    <property type="match status" value="1"/>
</dbReference>
<dbReference type="EMBL" id="AB361432">
    <property type="protein sequence ID" value="BAF94328.1"/>
    <property type="molecule type" value="mRNA"/>
</dbReference>
<evidence type="ECO:0000256" key="5">
    <source>
        <dbReference type="RuleBase" id="RU003345"/>
    </source>
</evidence>
<feature type="domain" description="Aldehyde dehydrogenase" evidence="6">
    <location>
        <begin position="55"/>
        <end position="511"/>
    </location>
</feature>
<dbReference type="PROSITE" id="PS00070">
    <property type="entry name" value="ALDEHYDE_DEHYDR_CYS"/>
    <property type="match status" value="1"/>
</dbReference>
<dbReference type="InterPro" id="IPR016160">
    <property type="entry name" value="Ald_DH_CS_CYS"/>
</dbReference>
<dbReference type="CDD" id="cd07091">
    <property type="entry name" value="ALDH_F1-2_Ald2-like"/>
    <property type="match status" value="1"/>
</dbReference>
<keyword evidence="2 5" id="KW-0560">Oxidoreductase</keyword>
<protein>
    <submittedName>
        <fullName evidence="7">Hydrazone dehydrogenase</fullName>
    </submittedName>
</protein>
<dbReference type="GO" id="GO:0004029">
    <property type="term" value="F:aldehyde dehydrogenase (NAD+) activity"/>
    <property type="evidence" value="ECO:0007669"/>
    <property type="project" value="UniProtKB-ARBA"/>
</dbReference>
<gene>
    <name evidence="7" type="primary">HDH</name>
</gene>
<accession>A9CQI9</accession>
<dbReference type="InterPro" id="IPR015590">
    <property type="entry name" value="Aldehyde_DH_dom"/>
</dbReference>
<dbReference type="GO" id="GO:0005739">
    <property type="term" value="C:mitochondrion"/>
    <property type="evidence" value="ECO:0007669"/>
    <property type="project" value="UniProtKB-ARBA"/>
</dbReference>
<dbReference type="InterPro" id="IPR016162">
    <property type="entry name" value="Ald_DH_N"/>
</dbReference>
<dbReference type="FunFam" id="3.40.605.10:FF:000011">
    <property type="entry name" value="ALD5p Mitochondrial aldehyde dehydrogenase"/>
    <property type="match status" value="1"/>
</dbReference>
<evidence type="ECO:0000256" key="3">
    <source>
        <dbReference type="ARBA" id="ARBA00023027"/>
    </source>
</evidence>
<dbReference type="Pfam" id="PF00171">
    <property type="entry name" value="Aldedh"/>
    <property type="match status" value="1"/>
</dbReference>
<dbReference type="InterPro" id="IPR016161">
    <property type="entry name" value="Ald_DH/histidinol_DH"/>
</dbReference>
<dbReference type="Gene3D" id="3.40.605.10">
    <property type="entry name" value="Aldehyde Dehydrogenase, Chain A, domain 1"/>
    <property type="match status" value="1"/>
</dbReference>
<evidence type="ECO:0000256" key="1">
    <source>
        <dbReference type="ARBA" id="ARBA00009986"/>
    </source>
</evidence>
<comment type="similarity">
    <text evidence="1 5">Belongs to the aldehyde dehydrogenase family.</text>
</comment>
<evidence type="ECO:0000256" key="4">
    <source>
        <dbReference type="PROSITE-ProRule" id="PRU10007"/>
    </source>
</evidence>
<organism evidence="7">
    <name type="scientific">[Candida] palmioleophila</name>
    <dbReference type="NCBI Taxonomy" id="45574"/>
    <lineage>
        <taxon>Eukaryota</taxon>
        <taxon>Fungi</taxon>
        <taxon>Dikarya</taxon>
        <taxon>Ascomycota</taxon>
        <taxon>Saccharomycotina</taxon>
        <taxon>Pichiomycetes</taxon>
        <taxon>Debaryomycetaceae</taxon>
        <taxon>Debaryomycetaceae incertae sedis</taxon>
        <taxon>Candida/Debaryomycetaceae clade</taxon>
    </lineage>
</organism>
<dbReference type="Gene3D" id="3.40.309.10">
    <property type="entry name" value="Aldehyde Dehydrogenase, Chain A, domain 2"/>
    <property type="match status" value="1"/>
</dbReference>
<dbReference type="InterPro" id="IPR016163">
    <property type="entry name" value="Ald_DH_C"/>
</dbReference>
<evidence type="ECO:0000256" key="2">
    <source>
        <dbReference type="ARBA" id="ARBA00023002"/>
    </source>
</evidence>
<dbReference type="SUPFAM" id="SSF53720">
    <property type="entry name" value="ALDH-like"/>
    <property type="match status" value="1"/>
</dbReference>
<reference evidence="7" key="1">
    <citation type="journal article" date="2008" name="J. Biol. Chem.">
        <title>Novel dehydrogenase catalyzes oxidative hydrolysis of carbon-nitrogen double bonds for hydrazone degradation.</title>
        <authorList>
            <person name="Itoh H."/>
            <person name="Suzuta T."/>
            <person name="Hoshino T."/>
            <person name="Takaya N."/>
        </authorList>
    </citation>
    <scope>NUCLEOTIDE SEQUENCE</scope>
    <source>
        <strain evidence="7">MK883</strain>
    </source>
</reference>
<dbReference type="PROSITE" id="PS00687">
    <property type="entry name" value="ALDEHYDE_DEHYDR_GLU"/>
    <property type="match status" value="1"/>
</dbReference>